<keyword evidence="3" id="KW-1185">Reference proteome</keyword>
<evidence type="ECO:0000313" key="3">
    <source>
        <dbReference type="Proteomes" id="UP000005667"/>
    </source>
</evidence>
<feature type="compositionally biased region" description="Basic and acidic residues" evidence="1">
    <location>
        <begin position="548"/>
        <end position="569"/>
    </location>
</feature>
<evidence type="ECO:0000313" key="2">
    <source>
        <dbReference type="EMBL" id="CBS89322.1"/>
    </source>
</evidence>
<dbReference type="KEGG" id="ali:AZOLI_p20146"/>
<sequence>MAQATTGTSSTSCIVSNSLAVPANPAQPQTGWNGDIVVINAYNSDPDGTQQGYEQTLELLPFMGGDTLAPSATDSITLDDVLNGVPMTVYDLIVAQADNLFPVQVVSEMLSSDDPPIYPKITVAASGNGADPFVSALQFYQTITAYPTSNLATGFTAALNAARSGSASSNGVDSTVNQFFQQYPAYQTVTLDAYVAVSTYVATFATAWAGFQDSFTYYLYTSAGKGTEAQACGKVTFLRNQPAGVPSVTDPDAGYTVTYFDGDGTPTPLTFSNGVLVSSTTDAVQTISLVPSYTPLSTFTGNSDDYGTIILTLNGTANGQQMVGVDQEQSGWQDFLNNLGTILANQYVQLSLALIGVAFSIKLLADGVRWLRNRFRSNEAANGGAPPTQAQVNQDRSDLSVAEINRQNGIVLELQNMNAGVRISAPADISADALALRGGLVESSNSIVVQNQTNIIGEQGGELGVLSQFSNNSDMSSAANTLRNTASQLQQIQPGNSGASGNLEAIADNLSQNQALIDKITAAVGSRLAGQAAKTLMQDKAVQTDLESQDKALEEESSMIKDGEISGNE</sequence>
<dbReference type="HOGENOM" id="CLU_490632_0_0_5"/>
<dbReference type="OrthoDB" id="9134662at2"/>
<accession>G7ZD60</accession>
<reference evidence="3" key="1">
    <citation type="journal article" date="2011" name="PLoS Genet.">
        <title>Azospirillum genomes reveal transition of bacteria from aquatic to terrestrial environments.</title>
        <authorList>
            <person name="Wisniewski-Dye F."/>
            <person name="Borziak K."/>
            <person name="Khalsa-Moyers G."/>
            <person name="Alexandre G."/>
            <person name="Sukharnikov L.O."/>
            <person name="Wuichet K."/>
            <person name="Hurst G.B."/>
            <person name="McDonald W.H."/>
            <person name="Robertson J.S."/>
            <person name="Barbe V."/>
            <person name="Calteau A."/>
            <person name="Rouy Z."/>
            <person name="Mangenot S."/>
            <person name="Prigent-Combaret C."/>
            <person name="Normand P."/>
            <person name="Boyer M."/>
            <person name="Siguier P."/>
            <person name="Dessaux Y."/>
            <person name="Elmerich C."/>
            <person name="Condemine G."/>
            <person name="Krishnen G."/>
            <person name="Kennedy I."/>
            <person name="Paterson A.H."/>
            <person name="Gonzalez V."/>
            <person name="Mavingui P."/>
            <person name="Zhulin I.B."/>
        </authorList>
    </citation>
    <scope>NUCLEOTIDE SEQUENCE [LARGE SCALE GENOMIC DNA]</scope>
    <source>
        <strain evidence="3">4B</strain>
    </source>
</reference>
<gene>
    <name evidence="2" type="ordered locus">AZOLI_p20146</name>
</gene>
<dbReference type="EMBL" id="FQ311870">
    <property type="protein sequence ID" value="CBS89322.1"/>
    <property type="molecule type" value="Genomic_DNA"/>
</dbReference>
<dbReference type="RefSeq" id="WP_014188743.1">
    <property type="nucleotide sequence ID" value="NC_016586.1"/>
</dbReference>
<protein>
    <submittedName>
        <fullName evidence="2">Uncharacterized protein</fullName>
    </submittedName>
</protein>
<dbReference type="Proteomes" id="UP000005667">
    <property type="component" value="Plasmid AZO_p2"/>
</dbReference>
<dbReference type="AlphaFoldDB" id="G7ZD60"/>
<feature type="region of interest" description="Disordered" evidence="1">
    <location>
        <begin position="546"/>
        <end position="569"/>
    </location>
</feature>
<evidence type="ECO:0000256" key="1">
    <source>
        <dbReference type="SAM" id="MobiDB-lite"/>
    </source>
</evidence>
<geneLocation type="plasmid" evidence="2 3">
    <name>AZO_p2</name>
</geneLocation>
<organism evidence="2 3">
    <name type="scientific">Azospirillum lipoferum (strain 4B)</name>
    <dbReference type="NCBI Taxonomy" id="862719"/>
    <lineage>
        <taxon>Bacteria</taxon>
        <taxon>Pseudomonadati</taxon>
        <taxon>Pseudomonadota</taxon>
        <taxon>Alphaproteobacteria</taxon>
        <taxon>Rhodospirillales</taxon>
        <taxon>Azospirillaceae</taxon>
        <taxon>Azospirillum</taxon>
    </lineage>
</organism>
<keyword evidence="2" id="KW-0614">Plasmid</keyword>
<name>G7ZD60_AZOL4</name>
<proteinExistence type="predicted"/>